<evidence type="ECO:0000313" key="11">
    <source>
        <dbReference type="EMBL" id="KHN76860.1"/>
    </source>
</evidence>
<dbReference type="AlphaFoldDB" id="A0A0B2V7B1"/>
<keyword evidence="5" id="KW-0347">Helicase</keyword>
<evidence type="ECO:0000256" key="3">
    <source>
        <dbReference type="ARBA" id="ARBA00022741"/>
    </source>
</evidence>
<keyword evidence="9" id="KW-0539">Nucleus</keyword>
<feature type="domain" description="Rad26/CSB-like winged helix DNA-binding" evidence="10">
    <location>
        <begin position="249"/>
        <end position="310"/>
    </location>
</feature>
<sequence length="310" mass="35311">MKQVVEESLSAEKIAELKELARRISRSLVKNAQSKKEYECMKGEKSEKPAKKRKELLDGRYEIPYLKRQSRFKEHSGVSEEANAKEQDDYVLSKLLLTAGVNSALRHDQIITEGSADYQLIEDEANAVARKAAASLRRSRRWGADKPCADPIKKPRFGTKKAADFVRNVNAAEESDEELANGPIFSGSAISLRTNDSADGGSLLDAIKARKARTFDEPEREEDREEQDYPSLIASDEWSSNRKCNRFDQLAEDIRAFLAVRDGRANTDEIVHRFQSQVAVQDSNAFRSILKRLCTFRSDTRFWVLRDEYR</sequence>
<gene>
    <name evidence="11" type="primary">ERCC6</name>
    <name evidence="11" type="ORF">Tcan_04081</name>
</gene>
<evidence type="ECO:0000256" key="5">
    <source>
        <dbReference type="ARBA" id="ARBA00022806"/>
    </source>
</evidence>
<protein>
    <submittedName>
        <fullName evidence="11">DNA excision repair protein ERCC-6</fullName>
    </submittedName>
</protein>
<comment type="similarity">
    <text evidence="2">Belongs to the SNF2/RAD54 helicase family.</text>
</comment>
<evidence type="ECO:0000256" key="4">
    <source>
        <dbReference type="ARBA" id="ARBA00022763"/>
    </source>
</evidence>
<dbReference type="EMBL" id="JPKZ01002408">
    <property type="protein sequence ID" value="KHN76860.1"/>
    <property type="molecule type" value="Genomic_DNA"/>
</dbReference>
<keyword evidence="12" id="KW-1185">Reference proteome</keyword>
<dbReference type="Pfam" id="PF25875">
    <property type="entry name" value="WHD_Rad26_CSB"/>
    <property type="match status" value="1"/>
</dbReference>
<evidence type="ECO:0000256" key="2">
    <source>
        <dbReference type="ARBA" id="ARBA00007025"/>
    </source>
</evidence>
<keyword evidence="7" id="KW-0238">DNA-binding</keyword>
<dbReference type="CDD" id="cd22254">
    <property type="entry name" value="CSB_WHD"/>
    <property type="match status" value="1"/>
</dbReference>
<keyword evidence="3" id="KW-0547">Nucleotide-binding</keyword>
<comment type="caution">
    <text evidence="11">The sequence shown here is derived from an EMBL/GenBank/DDBJ whole genome shotgun (WGS) entry which is preliminary data.</text>
</comment>
<dbReference type="InterPro" id="IPR058951">
    <property type="entry name" value="WHD_Rad26_CSB-like"/>
</dbReference>
<name>A0A0B2V7B1_TOXCA</name>
<evidence type="ECO:0000256" key="6">
    <source>
        <dbReference type="ARBA" id="ARBA00022840"/>
    </source>
</evidence>
<keyword evidence="4" id="KW-0227">DNA damage</keyword>
<comment type="subcellular location">
    <subcellularLocation>
        <location evidence="1">Nucleus</location>
    </subcellularLocation>
</comment>
<evidence type="ECO:0000256" key="8">
    <source>
        <dbReference type="ARBA" id="ARBA00023204"/>
    </source>
</evidence>
<keyword evidence="5" id="KW-0378">Hydrolase</keyword>
<dbReference type="STRING" id="6265.A0A0B2V7B1"/>
<evidence type="ECO:0000256" key="1">
    <source>
        <dbReference type="ARBA" id="ARBA00004123"/>
    </source>
</evidence>
<dbReference type="Proteomes" id="UP000031036">
    <property type="component" value="Unassembled WGS sequence"/>
</dbReference>
<keyword evidence="8" id="KW-0234">DNA repair</keyword>
<keyword evidence="6" id="KW-0067">ATP-binding</keyword>
<organism evidence="11 12">
    <name type="scientific">Toxocara canis</name>
    <name type="common">Canine roundworm</name>
    <dbReference type="NCBI Taxonomy" id="6265"/>
    <lineage>
        <taxon>Eukaryota</taxon>
        <taxon>Metazoa</taxon>
        <taxon>Ecdysozoa</taxon>
        <taxon>Nematoda</taxon>
        <taxon>Chromadorea</taxon>
        <taxon>Rhabditida</taxon>
        <taxon>Spirurina</taxon>
        <taxon>Ascaridomorpha</taxon>
        <taxon>Ascaridoidea</taxon>
        <taxon>Toxocaridae</taxon>
        <taxon>Toxocara</taxon>
    </lineage>
</organism>
<evidence type="ECO:0000256" key="7">
    <source>
        <dbReference type="ARBA" id="ARBA00023125"/>
    </source>
</evidence>
<evidence type="ECO:0000256" key="9">
    <source>
        <dbReference type="ARBA" id="ARBA00023242"/>
    </source>
</evidence>
<accession>A0A0B2V7B1</accession>
<dbReference type="OMA" id="SKKEYEC"/>
<evidence type="ECO:0000313" key="12">
    <source>
        <dbReference type="Proteomes" id="UP000031036"/>
    </source>
</evidence>
<evidence type="ECO:0000259" key="10">
    <source>
        <dbReference type="Pfam" id="PF25875"/>
    </source>
</evidence>
<proteinExistence type="inferred from homology"/>
<reference evidence="11 12" key="1">
    <citation type="submission" date="2014-11" db="EMBL/GenBank/DDBJ databases">
        <title>Genetic blueprint of the zoonotic pathogen Toxocara canis.</title>
        <authorList>
            <person name="Zhu X.-Q."/>
            <person name="Korhonen P.K."/>
            <person name="Cai H."/>
            <person name="Young N.D."/>
            <person name="Nejsum P."/>
            <person name="von Samson-Himmelstjerna G."/>
            <person name="Boag P.R."/>
            <person name="Tan P."/>
            <person name="Li Q."/>
            <person name="Min J."/>
            <person name="Yang Y."/>
            <person name="Wang X."/>
            <person name="Fang X."/>
            <person name="Hall R.S."/>
            <person name="Hofmann A."/>
            <person name="Sternberg P.W."/>
            <person name="Jex A.R."/>
            <person name="Gasser R.B."/>
        </authorList>
    </citation>
    <scope>NUCLEOTIDE SEQUENCE [LARGE SCALE GENOMIC DNA]</scope>
    <source>
        <strain evidence="11">PN_DK_2014</strain>
    </source>
</reference>